<dbReference type="RefSeq" id="WP_371438290.1">
    <property type="nucleotide sequence ID" value="NZ_JBHSRS010000074.1"/>
</dbReference>
<organism evidence="1 2">
    <name type="scientific">Polaromonas aquatica</name>
    <dbReference type="NCBI Taxonomy" id="332657"/>
    <lineage>
        <taxon>Bacteria</taxon>
        <taxon>Pseudomonadati</taxon>
        <taxon>Pseudomonadota</taxon>
        <taxon>Betaproteobacteria</taxon>
        <taxon>Burkholderiales</taxon>
        <taxon>Comamonadaceae</taxon>
        <taxon>Polaromonas</taxon>
    </lineage>
</organism>
<keyword evidence="1" id="KW-0223">Dioxygenase</keyword>
<comment type="caution">
    <text evidence="1">The sequence shown here is derived from an EMBL/GenBank/DDBJ whole genome shotgun (WGS) entry which is preliminary data.</text>
</comment>
<keyword evidence="1" id="KW-0560">Oxidoreductase</keyword>
<evidence type="ECO:0000313" key="1">
    <source>
        <dbReference type="EMBL" id="MFC6282269.1"/>
    </source>
</evidence>
<proteinExistence type="predicted"/>
<dbReference type="Pfam" id="PF10014">
    <property type="entry name" value="2OG-Fe_Oxy_2"/>
    <property type="match status" value="1"/>
</dbReference>
<reference evidence="2" key="1">
    <citation type="journal article" date="2019" name="Int. J. Syst. Evol. Microbiol.">
        <title>The Global Catalogue of Microorganisms (GCM) 10K type strain sequencing project: providing services to taxonomists for standard genome sequencing and annotation.</title>
        <authorList>
            <consortium name="The Broad Institute Genomics Platform"/>
            <consortium name="The Broad Institute Genome Sequencing Center for Infectious Disease"/>
            <person name="Wu L."/>
            <person name="Ma J."/>
        </authorList>
    </citation>
    <scope>NUCLEOTIDE SEQUENCE [LARGE SCALE GENOMIC DNA]</scope>
    <source>
        <strain evidence="2">CCUG 39402</strain>
    </source>
</reference>
<evidence type="ECO:0000313" key="2">
    <source>
        <dbReference type="Proteomes" id="UP001596270"/>
    </source>
</evidence>
<sequence length="250" mass="27632">MFNIATVQKPADQALSQDGLSLLYPADLTATLKLPMPGWPGDWNALSDSWNHLPPDAHLKDGGHYRKRRHACFIQDMPSGAIEQTPHRAHWQPTDYNALHGGFERWFDPVEPAVANAPAWTALLAAFGKLFAQVQPVPRWYIEAHQFRIDTAGGVGRPTPEGAHRDGVNFVVVMLVARQGVKGGETRVFDAHGPHGVRFVMQQPLTTLLLDDTRVIHETTAILPADDHQAESGFRNTLVLTYRSAGFQAP</sequence>
<dbReference type="InterPro" id="IPR018724">
    <property type="entry name" value="2OG-Fe_dioxygenase"/>
</dbReference>
<dbReference type="EMBL" id="JBHSRS010000074">
    <property type="protein sequence ID" value="MFC6282269.1"/>
    <property type="molecule type" value="Genomic_DNA"/>
</dbReference>
<gene>
    <name evidence="1" type="ORF">ACFQND_13655</name>
</gene>
<dbReference type="Proteomes" id="UP001596270">
    <property type="component" value="Unassembled WGS sequence"/>
</dbReference>
<name>A0ABW1TZ72_9BURK</name>
<keyword evidence="2" id="KW-1185">Reference proteome</keyword>
<dbReference type="GO" id="GO:0051213">
    <property type="term" value="F:dioxygenase activity"/>
    <property type="evidence" value="ECO:0007669"/>
    <property type="project" value="UniProtKB-KW"/>
</dbReference>
<dbReference type="Gene3D" id="2.60.120.620">
    <property type="entry name" value="q2cbj1_9rhob like domain"/>
    <property type="match status" value="1"/>
</dbReference>
<accession>A0ABW1TZ72</accession>
<protein>
    <submittedName>
        <fullName evidence="1">2OG-Fe dioxygenase family protein</fullName>
    </submittedName>
</protein>